<keyword evidence="12" id="KW-0902">Two-component regulatory system</keyword>
<dbReference type="Gene3D" id="1.20.5.1930">
    <property type="match status" value="1"/>
</dbReference>
<feature type="transmembrane region" description="Helical" evidence="15">
    <location>
        <begin position="49"/>
        <end position="69"/>
    </location>
</feature>
<keyword evidence="10" id="KW-0067">ATP-binding</keyword>
<comment type="caution">
    <text evidence="18">The sequence shown here is derived from an EMBL/GenBank/DDBJ whole genome shotgun (WGS) entry which is preliminary data.</text>
</comment>
<dbReference type="PROSITE" id="PS50109">
    <property type="entry name" value="HIS_KIN"/>
    <property type="match status" value="1"/>
</dbReference>
<keyword evidence="7 15" id="KW-0812">Transmembrane</keyword>
<dbReference type="RefSeq" id="WP_309868311.1">
    <property type="nucleotide sequence ID" value="NZ_JAVDQG010000009.1"/>
</dbReference>
<evidence type="ECO:0000256" key="7">
    <source>
        <dbReference type="ARBA" id="ARBA00022692"/>
    </source>
</evidence>
<dbReference type="EC" id="2.7.13.3" evidence="3"/>
<dbReference type="EMBL" id="JAVDQG010000009">
    <property type="protein sequence ID" value="MDR6227322.1"/>
    <property type="molecule type" value="Genomic_DNA"/>
</dbReference>
<dbReference type="Pfam" id="PF00672">
    <property type="entry name" value="HAMP"/>
    <property type="match status" value="1"/>
</dbReference>
<dbReference type="SUPFAM" id="SSF158472">
    <property type="entry name" value="HAMP domain-like"/>
    <property type="match status" value="1"/>
</dbReference>
<evidence type="ECO:0000256" key="15">
    <source>
        <dbReference type="SAM" id="Phobius"/>
    </source>
</evidence>
<comment type="catalytic activity">
    <reaction evidence="1">
        <text>ATP + protein L-histidine = ADP + protein N-phospho-L-histidine.</text>
        <dbReference type="EC" id="2.7.13.3"/>
    </reaction>
</comment>
<dbReference type="PANTHER" id="PTHR24421:SF37">
    <property type="entry name" value="SENSOR HISTIDINE KINASE NARS"/>
    <property type="match status" value="1"/>
</dbReference>
<dbReference type="PANTHER" id="PTHR24421">
    <property type="entry name" value="NITRATE/NITRITE SENSOR PROTEIN NARX-RELATED"/>
    <property type="match status" value="1"/>
</dbReference>
<keyword evidence="14" id="KW-0175">Coiled coil</keyword>
<dbReference type="InterPro" id="IPR005467">
    <property type="entry name" value="His_kinase_dom"/>
</dbReference>
<evidence type="ECO:0000256" key="6">
    <source>
        <dbReference type="ARBA" id="ARBA00022679"/>
    </source>
</evidence>
<evidence type="ECO:0000256" key="12">
    <source>
        <dbReference type="ARBA" id="ARBA00023012"/>
    </source>
</evidence>
<keyword evidence="13 15" id="KW-0472">Membrane</keyword>
<dbReference type="SUPFAM" id="SSF55874">
    <property type="entry name" value="ATPase domain of HSP90 chaperone/DNA topoisomerase II/histidine kinase"/>
    <property type="match status" value="1"/>
</dbReference>
<dbReference type="PROSITE" id="PS50885">
    <property type="entry name" value="HAMP"/>
    <property type="match status" value="1"/>
</dbReference>
<protein>
    <recommendedName>
        <fullName evidence="3">histidine kinase</fullName>
        <ecNumber evidence="3">2.7.13.3</ecNumber>
    </recommendedName>
</protein>
<evidence type="ECO:0000256" key="9">
    <source>
        <dbReference type="ARBA" id="ARBA00022777"/>
    </source>
</evidence>
<keyword evidence="6 18" id="KW-0808">Transferase</keyword>
<reference evidence="18 19" key="1">
    <citation type="submission" date="2023-07" db="EMBL/GenBank/DDBJ databases">
        <title>Genomic Encyclopedia of Type Strains, Phase IV (KMG-IV): sequencing the most valuable type-strain genomes for metagenomic binning, comparative biology and taxonomic classification.</title>
        <authorList>
            <person name="Goeker M."/>
        </authorList>
    </citation>
    <scope>NUCLEOTIDE SEQUENCE [LARGE SCALE GENOMIC DNA]</scope>
    <source>
        <strain evidence="18 19">DSM 45903</strain>
    </source>
</reference>
<dbReference type="Proteomes" id="UP001185012">
    <property type="component" value="Unassembled WGS sequence"/>
</dbReference>
<dbReference type="CDD" id="cd06225">
    <property type="entry name" value="HAMP"/>
    <property type="match status" value="1"/>
</dbReference>
<dbReference type="CDD" id="cd16917">
    <property type="entry name" value="HATPase_UhpB-NarQ-NarX-like"/>
    <property type="match status" value="1"/>
</dbReference>
<keyword evidence="9 18" id="KW-0418">Kinase</keyword>
<keyword evidence="11 15" id="KW-1133">Transmembrane helix</keyword>
<feature type="coiled-coil region" evidence="14">
    <location>
        <begin position="189"/>
        <end position="234"/>
    </location>
</feature>
<proteinExistence type="predicted"/>
<evidence type="ECO:0000256" key="11">
    <source>
        <dbReference type="ARBA" id="ARBA00022989"/>
    </source>
</evidence>
<evidence type="ECO:0000256" key="10">
    <source>
        <dbReference type="ARBA" id="ARBA00022840"/>
    </source>
</evidence>
<evidence type="ECO:0000256" key="8">
    <source>
        <dbReference type="ARBA" id="ARBA00022741"/>
    </source>
</evidence>
<dbReference type="GO" id="GO:0004673">
    <property type="term" value="F:protein histidine kinase activity"/>
    <property type="evidence" value="ECO:0007669"/>
    <property type="project" value="UniProtKB-EC"/>
</dbReference>
<evidence type="ECO:0000256" key="3">
    <source>
        <dbReference type="ARBA" id="ARBA00012438"/>
    </source>
</evidence>
<evidence type="ECO:0000256" key="4">
    <source>
        <dbReference type="ARBA" id="ARBA00022475"/>
    </source>
</evidence>
<evidence type="ECO:0000256" key="13">
    <source>
        <dbReference type="ARBA" id="ARBA00023136"/>
    </source>
</evidence>
<evidence type="ECO:0000256" key="2">
    <source>
        <dbReference type="ARBA" id="ARBA00004651"/>
    </source>
</evidence>
<dbReference type="InterPro" id="IPR036890">
    <property type="entry name" value="HATPase_C_sf"/>
</dbReference>
<feature type="domain" description="HAMP" evidence="17">
    <location>
        <begin position="72"/>
        <end position="124"/>
    </location>
</feature>
<dbReference type="InterPro" id="IPR003660">
    <property type="entry name" value="HAMP_dom"/>
</dbReference>
<dbReference type="Gene3D" id="6.10.340.10">
    <property type="match status" value="1"/>
</dbReference>
<evidence type="ECO:0000256" key="14">
    <source>
        <dbReference type="SAM" id="Coils"/>
    </source>
</evidence>
<comment type="subcellular location">
    <subcellularLocation>
        <location evidence="2">Cell membrane</location>
        <topology evidence="2">Multi-pass membrane protein</topology>
    </subcellularLocation>
</comment>
<accession>A0ABU1IRA2</accession>
<dbReference type="SMART" id="SM00304">
    <property type="entry name" value="HAMP"/>
    <property type="match status" value="1"/>
</dbReference>
<evidence type="ECO:0000256" key="1">
    <source>
        <dbReference type="ARBA" id="ARBA00000085"/>
    </source>
</evidence>
<dbReference type="InterPro" id="IPR003594">
    <property type="entry name" value="HATPase_dom"/>
</dbReference>
<evidence type="ECO:0000313" key="18">
    <source>
        <dbReference type="EMBL" id="MDR6227322.1"/>
    </source>
</evidence>
<organism evidence="18 19">
    <name type="scientific">Desmospora profundinema</name>
    <dbReference type="NCBI Taxonomy" id="1571184"/>
    <lineage>
        <taxon>Bacteria</taxon>
        <taxon>Bacillati</taxon>
        <taxon>Bacillota</taxon>
        <taxon>Bacilli</taxon>
        <taxon>Bacillales</taxon>
        <taxon>Thermoactinomycetaceae</taxon>
        <taxon>Desmospora</taxon>
    </lineage>
</organism>
<keyword evidence="8" id="KW-0547">Nucleotide-binding</keyword>
<feature type="domain" description="Histidine kinase" evidence="16">
    <location>
        <begin position="151"/>
        <end position="345"/>
    </location>
</feature>
<dbReference type="Pfam" id="PF02518">
    <property type="entry name" value="HATPase_c"/>
    <property type="match status" value="1"/>
</dbReference>
<evidence type="ECO:0000313" key="19">
    <source>
        <dbReference type="Proteomes" id="UP001185012"/>
    </source>
</evidence>
<keyword evidence="5" id="KW-0597">Phosphoprotein</keyword>
<dbReference type="Pfam" id="PF07730">
    <property type="entry name" value="HisKA_3"/>
    <property type="match status" value="1"/>
</dbReference>
<dbReference type="InterPro" id="IPR011712">
    <property type="entry name" value="Sig_transdc_His_kin_sub3_dim/P"/>
</dbReference>
<dbReference type="Gene3D" id="3.30.565.10">
    <property type="entry name" value="Histidine kinase-like ATPase, C-terminal domain"/>
    <property type="match status" value="1"/>
</dbReference>
<feature type="coiled-coil region" evidence="14">
    <location>
        <begin position="109"/>
        <end position="146"/>
    </location>
</feature>
<dbReference type="InterPro" id="IPR050482">
    <property type="entry name" value="Sensor_HK_TwoCompSys"/>
</dbReference>
<keyword evidence="19" id="KW-1185">Reference proteome</keyword>
<dbReference type="SMART" id="SM00387">
    <property type="entry name" value="HATPase_c"/>
    <property type="match status" value="1"/>
</dbReference>
<evidence type="ECO:0000259" key="16">
    <source>
        <dbReference type="PROSITE" id="PS50109"/>
    </source>
</evidence>
<gene>
    <name evidence="18" type="ORF">JOE21_003337</name>
</gene>
<name>A0ABU1IRA2_9BACL</name>
<evidence type="ECO:0000259" key="17">
    <source>
        <dbReference type="PROSITE" id="PS50885"/>
    </source>
</evidence>
<sequence>MWNPTRFQRLQWKFFVAFLLNSLLTAAVLLVLSAVLMDSRIQPGPDGDPGPLLLILCSALAVGLCLGLFMSQRLRRRFQVLKDGAVFLANGNLSHRIPAEGGDEVADIAAQWNRMAARLENQVGTLQKLISQNKELADQRERLAIVDERQRLARDLHDSVSQHLFAISMMASAMVEAAKRRPETLASSLKELDEVAVKAQTQMRALLLQLRPAELEEQTLTEALEQLLRELENKHPIRCKREWSALPSLHKGMEEHLYRIVQEALSNVLRHSGADEVWVRLQGLSQQLLLVVEDNGKGFTPDQEKISSYGLTTMRERTQEMGGTFRLVPLPEKGTRLEIRIPYVRTEERDEYGHSHPDRR</sequence>
<keyword evidence="4" id="KW-1003">Cell membrane</keyword>
<evidence type="ECO:0000256" key="5">
    <source>
        <dbReference type="ARBA" id="ARBA00022553"/>
    </source>
</evidence>
<feature type="transmembrane region" description="Helical" evidence="15">
    <location>
        <begin position="12"/>
        <end position="37"/>
    </location>
</feature>